<dbReference type="PANTHER" id="PTHR43163:SF6">
    <property type="entry name" value="DIPEPTIDE TRANSPORT SYSTEM PERMEASE PROTEIN DPPB-RELATED"/>
    <property type="match status" value="1"/>
</dbReference>
<dbReference type="Gene3D" id="1.10.3720.10">
    <property type="entry name" value="MetI-like"/>
    <property type="match status" value="1"/>
</dbReference>
<accession>A0A0B5E685</accession>
<organism evidence="9 10">
    <name type="scientific">Celeribacter indicus</name>
    <dbReference type="NCBI Taxonomy" id="1208324"/>
    <lineage>
        <taxon>Bacteria</taxon>
        <taxon>Pseudomonadati</taxon>
        <taxon>Pseudomonadota</taxon>
        <taxon>Alphaproteobacteria</taxon>
        <taxon>Rhodobacterales</taxon>
        <taxon>Roseobacteraceae</taxon>
        <taxon>Celeribacter</taxon>
    </lineage>
</organism>
<evidence type="ECO:0000259" key="8">
    <source>
        <dbReference type="PROSITE" id="PS50928"/>
    </source>
</evidence>
<dbReference type="EMBL" id="CP004393">
    <property type="protein sequence ID" value="AJE47852.1"/>
    <property type="molecule type" value="Genomic_DNA"/>
</dbReference>
<feature type="transmembrane region" description="Helical" evidence="7">
    <location>
        <begin position="242"/>
        <end position="264"/>
    </location>
</feature>
<keyword evidence="5 7" id="KW-1133">Transmembrane helix</keyword>
<evidence type="ECO:0000256" key="1">
    <source>
        <dbReference type="ARBA" id="ARBA00004651"/>
    </source>
</evidence>
<dbReference type="STRING" id="1208324.P73_3137"/>
<reference evidence="9 10" key="1">
    <citation type="journal article" date="2014" name="Int. J. Syst. Evol. Microbiol.">
        <title>Celeribacter indicus sp. nov., a polycyclic aromatic hydrocarbon-degrading bacterium from deep-sea sediment and reclassification of Huaishuia halophila as Celeribacter halophilus comb. nov.</title>
        <authorList>
            <person name="Lai Q."/>
            <person name="Cao J."/>
            <person name="Yuan J."/>
            <person name="Li F."/>
            <person name="Shao Z."/>
        </authorList>
    </citation>
    <scope>NUCLEOTIDE SEQUENCE [LARGE SCALE GENOMIC DNA]</scope>
    <source>
        <strain evidence="9">P73</strain>
    </source>
</reference>
<dbReference type="OrthoDB" id="9807402at2"/>
<evidence type="ECO:0000256" key="2">
    <source>
        <dbReference type="ARBA" id="ARBA00022448"/>
    </source>
</evidence>
<sequence length="317" mass="34818">MLRYILTRLALAVPTLLGAAVVIFLALRVLPGDVVEMKFAADGAAITEEALERERERLGLNEPLIVQFADWMVGLATLDFGTSMWTGRPVVDEIAPRLPGTLQIAAFATILAMVIGIPLGALCALSPNSVLDYAFRIVTLLGLAIPTFWLGMLFVLMLLQFFNWLPPITYVSFFKDPLANFAIVFWPSLTIAVRYAAIIARMMRSSLIEILTEDYIRTARAKGLRNRIITVRHGMSNAMLPTVTLVGLEAGFLVGGVVVTEQVFNINGLGKLLLQAANNHDYVLIQAIVMLTAFAFITVNVIVDIVIAILDPRVRYS</sequence>
<feature type="transmembrane region" description="Helical" evidence="7">
    <location>
        <begin position="137"/>
        <end position="158"/>
    </location>
</feature>
<dbReference type="InterPro" id="IPR035906">
    <property type="entry name" value="MetI-like_sf"/>
</dbReference>
<comment type="similarity">
    <text evidence="7">Belongs to the binding-protein-dependent transport system permease family.</text>
</comment>
<feature type="transmembrane region" description="Helical" evidence="7">
    <location>
        <begin position="178"/>
        <end position="197"/>
    </location>
</feature>
<feature type="domain" description="ABC transmembrane type-1" evidence="8">
    <location>
        <begin position="98"/>
        <end position="307"/>
    </location>
</feature>
<feature type="transmembrane region" description="Helical" evidence="7">
    <location>
        <begin position="284"/>
        <end position="310"/>
    </location>
</feature>
<keyword evidence="10" id="KW-1185">Reference proteome</keyword>
<dbReference type="HOGENOM" id="CLU_036879_0_1_5"/>
<comment type="subcellular location">
    <subcellularLocation>
        <location evidence="1 7">Cell membrane</location>
        <topology evidence="1 7">Multi-pass membrane protein</topology>
    </subcellularLocation>
</comment>
<dbReference type="KEGG" id="cid:P73_3137"/>
<evidence type="ECO:0000313" key="9">
    <source>
        <dbReference type="EMBL" id="AJE47852.1"/>
    </source>
</evidence>
<feature type="transmembrane region" description="Helical" evidence="7">
    <location>
        <begin position="104"/>
        <end position="125"/>
    </location>
</feature>
<dbReference type="SUPFAM" id="SSF161098">
    <property type="entry name" value="MetI-like"/>
    <property type="match status" value="1"/>
</dbReference>
<dbReference type="Pfam" id="PF19300">
    <property type="entry name" value="BPD_transp_1_N"/>
    <property type="match status" value="1"/>
</dbReference>
<keyword evidence="2 7" id="KW-0813">Transport</keyword>
<dbReference type="InterPro" id="IPR045621">
    <property type="entry name" value="BPD_transp_1_N"/>
</dbReference>
<dbReference type="Pfam" id="PF00528">
    <property type="entry name" value="BPD_transp_1"/>
    <property type="match status" value="1"/>
</dbReference>
<dbReference type="GO" id="GO:0071916">
    <property type="term" value="F:dipeptide transmembrane transporter activity"/>
    <property type="evidence" value="ECO:0007669"/>
    <property type="project" value="TreeGrafter"/>
</dbReference>
<proteinExistence type="inferred from homology"/>
<dbReference type="RefSeq" id="WP_043870316.1">
    <property type="nucleotide sequence ID" value="NZ_CP004393.1"/>
</dbReference>
<dbReference type="InterPro" id="IPR000515">
    <property type="entry name" value="MetI-like"/>
</dbReference>
<feature type="transmembrane region" description="Helical" evidence="7">
    <location>
        <begin position="9"/>
        <end position="30"/>
    </location>
</feature>
<dbReference type="AlphaFoldDB" id="A0A0B5E685"/>
<gene>
    <name evidence="9" type="ORF">P73_3137</name>
</gene>
<evidence type="ECO:0000256" key="4">
    <source>
        <dbReference type="ARBA" id="ARBA00022692"/>
    </source>
</evidence>
<dbReference type="PANTHER" id="PTHR43163">
    <property type="entry name" value="DIPEPTIDE TRANSPORT SYSTEM PERMEASE PROTEIN DPPB-RELATED"/>
    <property type="match status" value="1"/>
</dbReference>
<name>A0A0B5E685_9RHOB</name>
<protein>
    <submittedName>
        <fullName evidence="9">Peptide ABC transporter permease</fullName>
    </submittedName>
</protein>
<dbReference type="PROSITE" id="PS50928">
    <property type="entry name" value="ABC_TM1"/>
    <property type="match status" value="1"/>
</dbReference>
<keyword evidence="6 7" id="KW-0472">Membrane</keyword>
<dbReference type="GO" id="GO:0005886">
    <property type="term" value="C:plasma membrane"/>
    <property type="evidence" value="ECO:0007669"/>
    <property type="project" value="UniProtKB-SubCell"/>
</dbReference>
<keyword evidence="4 7" id="KW-0812">Transmembrane</keyword>
<evidence type="ECO:0000256" key="7">
    <source>
        <dbReference type="RuleBase" id="RU363032"/>
    </source>
</evidence>
<evidence type="ECO:0000256" key="3">
    <source>
        <dbReference type="ARBA" id="ARBA00022475"/>
    </source>
</evidence>
<dbReference type="CDD" id="cd06261">
    <property type="entry name" value="TM_PBP2"/>
    <property type="match status" value="1"/>
</dbReference>
<evidence type="ECO:0000256" key="5">
    <source>
        <dbReference type="ARBA" id="ARBA00022989"/>
    </source>
</evidence>
<keyword evidence="3" id="KW-1003">Cell membrane</keyword>
<dbReference type="Proteomes" id="UP000031521">
    <property type="component" value="Chromosome"/>
</dbReference>
<evidence type="ECO:0000313" key="10">
    <source>
        <dbReference type="Proteomes" id="UP000031521"/>
    </source>
</evidence>
<evidence type="ECO:0000256" key="6">
    <source>
        <dbReference type="ARBA" id="ARBA00023136"/>
    </source>
</evidence>